<keyword evidence="2" id="KW-0812">Transmembrane</keyword>
<dbReference type="AlphaFoldDB" id="A0A8T4GWE2"/>
<feature type="compositionally biased region" description="Polar residues" evidence="1">
    <location>
        <begin position="302"/>
        <end position="311"/>
    </location>
</feature>
<proteinExistence type="predicted"/>
<protein>
    <submittedName>
        <fullName evidence="3">Uncharacterized protein</fullName>
    </submittedName>
</protein>
<keyword evidence="4" id="KW-1185">Reference proteome</keyword>
<organism evidence="3 4">
    <name type="scientific">Halolamina salifodinae</name>
    <dbReference type="NCBI Taxonomy" id="1202767"/>
    <lineage>
        <taxon>Archaea</taxon>
        <taxon>Methanobacteriati</taxon>
        <taxon>Methanobacteriota</taxon>
        <taxon>Stenosarchaea group</taxon>
        <taxon>Halobacteria</taxon>
        <taxon>Halobacteriales</taxon>
        <taxon>Haloferacaceae</taxon>
    </lineage>
</organism>
<evidence type="ECO:0000313" key="3">
    <source>
        <dbReference type="EMBL" id="MBP1986770.1"/>
    </source>
</evidence>
<accession>A0A8T4GWE2</accession>
<evidence type="ECO:0000256" key="2">
    <source>
        <dbReference type="SAM" id="Phobius"/>
    </source>
</evidence>
<gene>
    <name evidence="3" type="ORF">J2753_001264</name>
</gene>
<keyword evidence="2" id="KW-1133">Transmembrane helix</keyword>
<feature type="transmembrane region" description="Helical" evidence="2">
    <location>
        <begin position="21"/>
        <end position="54"/>
    </location>
</feature>
<dbReference type="RefSeq" id="WP_209491052.1">
    <property type="nucleotide sequence ID" value="NZ_JAGGLC010000002.1"/>
</dbReference>
<evidence type="ECO:0000256" key="1">
    <source>
        <dbReference type="SAM" id="MobiDB-lite"/>
    </source>
</evidence>
<name>A0A8T4GWE2_9EURY</name>
<feature type="transmembrane region" description="Helical" evidence="2">
    <location>
        <begin position="66"/>
        <end position="84"/>
    </location>
</feature>
<evidence type="ECO:0000313" key="4">
    <source>
        <dbReference type="Proteomes" id="UP000823736"/>
    </source>
</evidence>
<reference evidence="3" key="1">
    <citation type="submission" date="2021-03" db="EMBL/GenBank/DDBJ databases">
        <title>Genomic Encyclopedia of Type Strains, Phase IV (KMG-IV): sequencing the most valuable type-strain genomes for metagenomic binning, comparative biology and taxonomic classification.</title>
        <authorList>
            <person name="Goeker M."/>
        </authorList>
    </citation>
    <scope>NUCLEOTIDE SEQUENCE</scope>
    <source>
        <strain evidence="3">DSM 26232</strain>
    </source>
</reference>
<feature type="region of interest" description="Disordered" evidence="1">
    <location>
        <begin position="281"/>
        <end position="311"/>
    </location>
</feature>
<keyword evidence="2" id="KW-0472">Membrane</keyword>
<sequence length="311" mass="34826">MQTRTELEERSTREKLQDELGLLGTFAYVILSEYSTLISILVAVPLVFLGGFWMLNGTLPTVSIPSWVWVYSALFILAGVVTWGRQSWAIKQMEQMGEIIHDVAPKSGDFGVYEVEPEQFEELTVMAPAGVTENEDGEEEVVYEETNKSQLDTVNCRFGVAYECTEYDPDSNVAYVSWMAGASPTEVRASKMMIERVETKLNLLADAGLEEAVNRPEIIRKVAAQVTLYLVKCHQKATLPGGDEVAGIVTESLQKQLDVDVMEIENRVEEQMPEKYDQVYQGGEVNLQEEHRQQAKRRGQADASQSEGEKA</sequence>
<dbReference type="EMBL" id="JAGGLC010000002">
    <property type="protein sequence ID" value="MBP1986770.1"/>
    <property type="molecule type" value="Genomic_DNA"/>
</dbReference>
<comment type="caution">
    <text evidence="3">The sequence shown here is derived from an EMBL/GenBank/DDBJ whole genome shotgun (WGS) entry which is preliminary data.</text>
</comment>
<dbReference type="Proteomes" id="UP000823736">
    <property type="component" value="Unassembled WGS sequence"/>
</dbReference>